<organism evidence="1 2">
    <name type="scientific">Choristoneura fumiferana</name>
    <name type="common">Spruce budworm moth</name>
    <name type="synonym">Archips fumiferana</name>
    <dbReference type="NCBI Taxonomy" id="7141"/>
    <lineage>
        <taxon>Eukaryota</taxon>
        <taxon>Metazoa</taxon>
        <taxon>Ecdysozoa</taxon>
        <taxon>Arthropoda</taxon>
        <taxon>Hexapoda</taxon>
        <taxon>Insecta</taxon>
        <taxon>Pterygota</taxon>
        <taxon>Neoptera</taxon>
        <taxon>Endopterygota</taxon>
        <taxon>Lepidoptera</taxon>
        <taxon>Glossata</taxon>
        <taxon>Ditrysia</taxon>
        <taxon>Tortricoidea</taxon>
        <taxon>Tortricidae</taxon>
        <taxon>Tortricinae</taxon>
        <taxon>Choristoneura</taxon>
    </lineage>
</organism>
<name>A0ACC0JTG6_CHOFU</name>
<dbReference type="EMBL" id="CM046103">
    <property type="protein sequence ID" value="KAI8427398.1"/>
    <property type="molecule type" value="Genomic_DNA"/>
</dbReference>
<keyword evidence="2" id="KW-1185">Reference proteome</keyword>
<reference evidence="1 2" key="1">
    <citation type="journal article" date="2022" name="Genome Biol. Evol.">
        <title>The Spruce Budworm Genome: Reconstructing the Evolutionary History of Antifreeze Proteins.</title>
        <authorList>
            <person name="Beliveau C."/>
            <person name="Gagne P."/>
            <person name="Picq S."/>
            <person name="Vernygora O."/>
            <person name="Keeling C.I."/>
            <person name="Pinkney K."/>
            <person name="Doucet D."/>
            <person name="Wen F."/>
            <person name="Johnston J.S."/>
            <person name="Maaroufi H."/>
            <person name="Boyle B."/>
            <person name="Laroche J."/>
            <person name="Dewar K."/>
            <person name="Juretic N."/>
            <person name="Blackburn G."/>
            <person name="Nisole A."/>
            <person name="Brunet B."/>
            <person name="Brandao M."/>
            <person name="Lumley L."/>
            <person name="Duan J."/>
            <person name="Quan G."/>
            <person name="Lucarotti C.J."/>
            <person name="Roe A.D."/>
            <person name="Sperling F.A.H."/>
            <person name="Levesque R.C."/>
            <person name="Cusson M."/>
        </authorList>
    </citation>
    <scope>NUCLEOTIDE SEQUENCE [LARGE SCALE GENOMIC DNA]</scope>
    <source>
        <strain evidence="1">Glfc:IPQL:Cfum</strain>
    </source>
</reference>
<proteinExistence type="predicted"/>
<accession>A0ACC0JTG6</accession>
<protein>
    <submittedName>
        <fullName evidence="1">Uncharacterized protein</fullName>
    </submittedName>
</protein>
<dbReference type="Proteomes" id="UP001064048">
    <property type="component" value="Chromosome 3"/>
</dbReference>
<comment type="caution">
    <text evidence="1">The sequence shown here is derived from an EMBL/GenBank/DDBJ whole genome shotgun (WGS) entry which is preliminary data.</text>
</comment>
<gene>
    <name evidence="1" type="ORF">MSG28_001951</name>
</gene>
<evidence type="ECO:0000313" key="2">
    <source>
        <dbReference type="Proteomes" id="UP001064048"/>
    </source>
</evidence>
<sequence length="65" mass="6729">MSDIDEANEGYHRGVISLDGVSVVRASADEMRTSAANIEAGLSAAPRAGLVTNEQPVSFTGVPIK</sequence>
<evidence type="ECO:0000313" key="1">
    <source>
        <dbReference type="EMBL" id="KAI8427398.1"/>
    </source>
</evidence>